<keyword evidence="1 5" id="KW-0808">Transferase</keyword>
<dbReference type="PANTHER" id="PTHR40392">
    <property type="entry name" value="2-PHOSPHO-L-LACTATE GUANYLYLTRANSFERASE"/>
    <property type="match status" value="1"/>
</dbReference>
<evidence type="ECO:0000313" key="6">
    <source>
        <dbReference type="EMBL" id="RZS87018.1"/>
    </source>
</evidence>
<feature type="binding site" evidence="5">
    <location>
        <position position="155"/>
    </location>
    <ligand>
        <name>phosphoenolpyruvate</name>
        <dbReference type="ChEBI" id="CHEBI:58702"/>
    </ligand>
</feature>
<comment type="function">
    <text evidence="5">Guanylyltransferase that catalyzes the activation of phosphoenolpyruvate (PEP) as enolpyruvoyl-2-diphospho-5'-guanosine, via the condensation of PEP with GTP. It is involved in the biosynthesis of coenzyme F420, a hydride carrier cofactor.</text>
</comment>
<dbReference type="AlphaFoldDB" id="A0A4Q7NPP3"/>
<comment type="caution">
    <text evidence="6">The sequence shown here is derived from an EMBL/GenBank/DDBJ whole genome shotgun (WGS) entry which is preliminary data.</text>
</comment>
<dbReference type="Proteomes" id="UP000293638">
    <property type="component" value="Unassembled WGS sequence"/>
</dbReference>
<dbReference type="SUPFAM" id="SSF53448">
    <property type="entry name" value="Nucleotide-diphospho-sugar transferases"/>
    <property type="match status" value="1"/>
</dbReference>
<protein>
    <recommendedName>
        <fullName evidence="5">Phosphoenolpyruvate guanylyltransferase</fullName>
        <shortName evidence="5">PEP guanylyltransferase</shortName>
        <ecNumber evidence="5">2.7.7.105</ecNumber>
    </recommendedName>
</protein>
<name>A0A4Q7NPP3_9ACTN</name>
<evidence type="ECO:0000313" key="7">
    <source>
        <dbReference type="Proteomes" id="UP000293638"/>
    </source>
</evidence>
<feature type="binding site" evidence="5">
    <location>
        <position position="152"/>
    </location>
    <ligand>
        <name>phosphoenolpyruvate</name>
        <dbReference type="ChEBI" id="CHEBI:58702"/>
    </ligand>
</feature>
<proteinExistence type="inferred from homology"/>
<comment type="catalytic activity">
    <reaction evidence="5">
        <text>phosphoenolpyruvate + GTP + H(+) = enolpyruvoyl-2-diphospho-5'-guanosine + diphosphate</text>
        <dbReference type="Rhea" id="RHEA:30519"/>
        <dbReference type="ChEBI" id="CHEBI:15378"/>
        <dbReference type="ChEBI" id="CHEBI:33019"/>
        <dbReference type="ChEBI" id="CHEBI:37565"/>
        <dbReference type="ChEBI" id="CHEBI:58702"/>
        <dbReference type="ChEBI" id="CHEBI:143701"/>
        <dbReference type="EC" id="2.7.7.105"/>
    </reaction>
</comment>
<dbReference type="EC" id="2.7.7.105" evidence="5"/>
<evidence type="ECO:0000256" key="2">
    <source>
        <dbReference type="ARBA" id="ARBA00022695"/>
    </source>
</evidence>
<dbReference type="Pfam" id="PF01983">
    <property type="entry name" value="CofC"/>
    <property type="match status" value="1"/>
</dbReference>
<dbReference type="GO" id="GO:0005525">
    <property type="term" value="F:GTP binding"/>
    <property type="evidence" value="ECO:0007669"/>
    <property type="project" value="UniProtKB-KW"/>
</dbReference>
<organism evidence="6 7">
    <name type="scientific">Motilibacter rhizosphaerae</name>
    <dbReference type="NCBI Taxonomy" id="598652"/>
    <lineage>
        <taxon>Bacteria</taxon>
        <taxon>Bacillati</taxon>
        <taxon>Actinomycetota</taxon>
        <taxon>Actinomycetes</taxon>
        <taxon>Motilibacterales</taxon>
        <taxon>Motilibacteraceae</taxon>
        <taxon>Motilibacter</taxon>
    </lineage>
</organism>
<gene>
    <name evidence="5" type="primary">fbiD</name>
    <name evidence="6" type="ORF">EV189_2438</name>
</gene>
<evidence type="ECO:0000256" key="3">
    <source>
        <dbReference type="ARBA" id="ARBA00022741"/>
    </source>
</evidence>
<evidence type="ECO:0000256" key="5">
    <source>
        <dbReference type="HAMAP-Rule" id="MF_02114"/>
    </source>
</evidence>
<accession>A0A4Q7NPP3</accession>
<dbReference type="PANTHER" id="PTHR40392:SF1">
    <property type="entry name" value="2-PHOSPHO-L-LACTATE GUANYLYLTRANSFERASE"/>
    <property type="match status" value="1"/>
</dbReference>
<keyword evidence="4 5" id="KW-0342">GTP-binding</keyword>
<dbReference type="RefSeq" id="WP_231116327.1">
    <property type="nucleotide sequence ID" value="NZ_SGXD01000003.1"/>
</dbReference>
<evidence type="ECO:0000256" key="4">
    <source>
        <dbReference type="ARBA" id="ARBA00023134"/>
    </source>
</evidence>
<dbReference type="EMBL" id="SGXD01000003">
    <property type="protein sequence ID" value="RZS87018.1"/>
    <property type="molecule type" value="Genomic_DNA"/>
</dbReference>
<keyword evidence="7" id="KW-1185">Reference proteome</keyword>
<dbReference type="HAMAP" id="MF_02114">
    <property type="entry name" value="CofC"/>
    <property type="match status" value="1"/>
</dbReference>
<dbReference type="InterPro" id="IPR029044">
    <property type="entry name" value="Nucleotide-diphossugar_trans"/>
</dbReference>
<dbReference type="GO" id="GO:0052645">
    <property type="term" value="P:F420-0 metabolic process"/>
    <property type="evidence" value="ECO:0007669"/>
    <property type="project" value="UniProtKB-UniRule"/>
</dbReference>
<dbReference type="NCBIfam" id="TIGR03552">
    <property type="entry name" value="F420_cofC"/>
    <property type="match status" value="1"/>
</dbReference>
<keyword evidence="2 5" id="KW-0548">Nucleotidyltransferase</keyword>
<dbReference type="GO" id="GO:0043814">
    <property type="term" value="F:phospholactate guanylyltransferase activity"/>
    <property type="evidence" value="ECO:0007669"/>
    <property type="project" value="InterPro"/>
</dbReference>
<reference evidence="6 7" key="1">
    <citation type="submission" date="2019-02" db="EMBL/GenBank/DDBJ databases">
        <title>Genomic Encyclopedia of Type Strains, Phase IV (KMG-IV): sequencing the most valuable type-strain genomes for metagenomic binning, comparative biology and taxonomic classification.</title>
        <authorList>
            <person name="Goeker M."/>
        </authorList>
    </citation>
    <scope>NUCLEOTIDE SEQUENCE [LARGE SCALE GENOMIC DNA]</scope>
    <source>
        <strain evidence="6 7">DSM 45622</strain>
    </source>
</reference>
<keyword evidence="3 5" id="KW-0547">Nucleotide-binding</keyword>
<evidence type="ECO:0000256" key="1">
    <source>
        <dbReference type="ARBA" id="ARBA00022679"/>
    </source>
</evidence>
<feature type="binding site" evidence="5">
    <location>
        <position position="136"/>
    </location>
    <ligand>
        <name>phosphoenolpyruvate</name>
        <dbReference type="ChEBI" id="CHEBI:58702"/>
    </ligand>
</feature>
<dbReference type="InterPro" id="IPR002835">
    <property type="entry name" value="CofC"/>
</dbReference>
<sequence length="203" mass="20379">MRSWRLVLPVKDLGAAKSRLVPPVGVQRADLALAFAFDATAAALAVGVPVLVTTSSSSVVAAFRAEWAGDAVEVLEDAPPGLNEAVSFALGRCGDGPVGVMTADLPALRGSSLQRALLAAEQVPYAVVPDAAGTGTTLLAALDPARVRPSFGPGSCAAHLADGAHVLEAGVDLRLDVDTAEDLEAARALGLGPATRALLASAA</sequence>
<comment type="pathway">
    <text evidence="5">Cofactor biosynthesis; coenzyme F420 biosynthesis.</text>
</comment>
<comment type="similarity">
    <text evidence="5">Belongs to the CofC family.</text>
</comment>
<dbReference type="UniPathway" id="UPA00071"/>
<dbReference type="Gene3D" id="3.90.550.10">
    <property type="entry name" value="Spore Coat Polysaccharide Biosynthesis Protein SpsA, Chain A"/>
    <property type="match status" value="1"/>
</dbReference>